<dbReference type="RefSeq" id="WP_050430495.1">
    <property type="nucleotide sequence ID" value="NZ_CP012159.1"/>
</dbReference>
<dbReference type="InterPro" id="IPR019772">
    <property type="entry name" value="Ferrochelatase_AS"/>
</dbReference>
<keyword evidence="2 7" id="KW-0408">Iron</keyword>
<dbReference type="PROSITE" id="PS00534">
    <property type="entry name" value="FERROCHELATASE"/>
    <property type="match status" value="1"/>
</dbReference>
<evidence type="ECO:0000256" key="3">
    <source>
        <dbReference type="ARBA" id="ARBA00023133"/>
    </source>
</evidence>
<dbReference type="Gene3D" id="3.40.50.1400">
    <property type="match status" value="2"/>
</dbReference>
<evidence type="ECO:0000313" key="8">
    <source>
        <dbReference type="EMBL" id="AKT38235.1"/>
    </source>
</evidence>
<dbReference type="UniPathway" id="UPA00252">
    <property type="reaction ID" value="UER00325"/>
</dbReference>
<comment type="similarity">
    <text evidence="1 7">Belongs to the ferrochelatase family.</text>
</comment>
<dbReference type="Pfam" id="PF00762">
    <property type="entry name" value="Ferrochelatase"/>
    <property type="match status" value="1"/>
</dbReference>
<dbReference type="PANTHER" id="PTHR11108">
    <property type="entry name" value="FERROCHELATASE"/>
    <property type="match status" value="1"/>
</dbReference>
<evidence type="ECO:0000256" key="5">
    <source>
        <dbReference type="ARBA" id="ARBA00023244"/>
    </source>
</evidence>
<reference evidence="8 9" key="1">
    <citation type="submission" date="2015-07" db="EMBL/GenBank/DDBJ databases">
        <title>Genome analysis of myxobacterium Chondromyces crocatus Cm c5 reveals a high potential for natural compound synthesis and the genetic basis for the loss of fruiting body formation.</title>
        <authorList>
            <person name="Zaburannyi N."/>
            <person name="Bunk B."/>
            <person name="Maier J."/>
            <person name="Overmann J."/>
            <person name="Mueller R."/>
        </authorList>
    </citation>
    <scope>NUCLEOTIDE SEQUENCE [LARGE SCALE GENOMIC DNA]</scope>
    <source>
        <strain evidence="8 9">Cm c5</strain>
    </source>
</reference>
<keyword evidence="9" id="KW-1185">Reference proteome</keyword>
<dbReference type="CDD" id="cd00419">
    <property type="entry name" value="Ferrochelatase_C"/>
    <property type="match status" value="1"/>
</dbReference>
<comment type="catalytic activity">
    <reaction evidence="7">
        <text>heme b + 2 H(+) = protoporphyrin IX + Fe(2+)</text>
        <dbReference type="Rhea" id="RHEA:22584"/>
        <dbReference type="ChEBI" id="CHEBI:15378"/>
        <dbReference type="ChEBI" id="CHEBI:29033"/>
        <dbReference type="ChEBI" id="CHEBI:57306"/>
        <dbReference type="ChEBI" id="CHEBI:60344"/>
        <dbReference type="EC" id="4.98.1.1"/>
    </reaction>
</comment>
<dbReference type="InterPro" id="IPR001015">
    <property type="entry name" value="Ferrochelatase"/>
</dbReference>
<dbReference type="Proteomes" id="UP000067626">
    <property type="component" value="Chromosome"/>
</dbReference>
<comment type="pathway">
    <text evidence="7">Porphyrin-containing compound metabolism; protoheme biosynthesis; protoheme from protoporphyrin-IX: step 1/1.</text>
</comment>
<sequence length="297" mass="31816">MSVAVLLSCHGTVSLTEDIPAFLHNIRRGRPTPPELVQEVAHRFELIGGSPLMSITEAQARALEARLGVPVVVAGRLWHPYPGEVLPGLVAQGVRTLLSLPLAPQSVDVYHAAVREAAAPHPQLSLRYAPAWGLEPALLDAFVETIDEALAAALEAERNDIPIVLSAHSLPRRVIAAGDRYEIEFRAMADAVAQRLRARGATTSIAFQSQGASAEPWLGPDLAETFAALAAAGARTALVAPIGFLAEHVETLYDLDIEAPQIAQRAGLERLLRARAVCDRPRFIDAMEAVARRALSA</sequence>
<dbReference type="GO" id="GO:0006783">
    <property type="term" value="P:heme biosynthetic process"/>
    <property type="evidence" value="ECO:0007669"/>
    <property type="project" value="UniProtKB-UniRule"/>
</dbReference>
<comment type="subcellular location">
    <subcellularLocation>
        <location evidence="7">Cytoplasm</location>
    </subcellularLocation>
</comment>
<dbReference type="SUPFAM" id="SSF53800">
    <property type="entry name" value="Chelatase"/>
    <property type="match status" value="1"/>
</dbReference>
<keyword evidence="5 7" id="KW-0627">Porphyrin biosynthesis</keyword>
<evidence type="ECO:0000256" key="1">
    <source>
        <dbReference type="ARBA" id="ARBA00007718"/>
    </source>
</evidence>
<proteinExistence type="inferred from homology"/>
<keyword evidence="3 7" id="KW-0350">Heme biosynthesis</keyword>
<keyword evidence="7" id="KW-0963">Cytoplasm</keyword>
<dbReference type="AlphaFoldDB" id="A0A0K1EBJ7"/>
<dbReference type="STRING" id="52.CMC5_023780"/>
<dbReference type="GO" id="GO:0004325">
    <property type="term" value="F:ferrochelatase activity"/>
    <property type="evidence" value="ECO:0007669"/>
    <property type="project" value="UniProtKB-UniRule"/>
</dbReference>
<dbReference type="InterPro" id="IPR033644">
    <property type="entry name" value="Ferrochelatase_C"/>
</dbReference>
<keyword evidence="4 7" id="KW-0456">Lyase</keyword>
<evidence type="ECO:0000313" key="9">
    <source>
        <dbReference type="Proteomes" id="UP000067626"/>
    </source>
</evidence>
<dbReference type="OrthoDB" id="9809741at2"/>
<dbReference type="EMBL" id="CP012159">
    <property type="protein sequence ID" value="AKT38235.1"/>
    <property type="molecule type" value="Genomic_DNA"/>
</dbReference>
<gene>
    <name evidence="8" type="ORF">CMC5_023780</name>
</gene>
<dbReference type="KEGG" id="ccro:CMC5_023780"/>
<evidence type="ECO:0000256" key="2">
    <source>
        <dbReference type="ARBA" id="ARBA00023004"/>
    </source>
</evidence>
<protein>
    <recommendedName>
        <fullName evidence="7">Ferrochelatase</fullName>
        <ecNumber evidence="7">4.98.1.1</ecNumber>
    </recommendedName>
</protein>
<dbReference type="NCBIfam" id="TIGR00109">
    <property type="entry name" value="hemH"/>
    <property type="match status" value="1"/>
</dbReference>
<dbReference type="GO" id="GO:0005737">
    <property type="term" value="C:cytoplasm"/>
    <property type="evidence" value="ECO:0007669"/>
    <property type="project" value="UniProtKB-SubCell"/>
</dbReference>
<organism evidence="8 9">
    <name type="scientific">Chondromyces crocatus</name>
    <dbReference type="NCBI Taxonomy" id="52"/>
    <lineage>
        <taxon>Bacteria</taxon>
        <taxon>Pseudomonadati</taxon>
        <taxon>Myxococcota</taxon>
        <taxon>Polyangia</taxon>
        <taxon>Polyangiales</taxon>
        <taxon>Polyangiaceae</taxon>
        <taxon>Chondromyces</taxon>
    </lineage>
</organism>
<comment type="function">
    <text evidence="7">Catalyzes the ferrous insertion into protoporphyrin IX.</text>
</comment>
<name>A0A0K1EBJ7_CHOCO</name>
<evidence type="ECO:0000256" key="4">
    <source>
        <dbReference type="ARBA" id="ARBA00023239"/>
    </source>
</evidence>
<dbReference type="PANTHER" id="PTHR11108:SF1">
    <property type="entry name" value="FERROCHELATASE, MITOCHONDRIAL"/>
    <property type="match status" value="1"/>
</dbReference>
<evidence type="ECO:0000256" key="6">
    <source>
        <dbReference type="ARBA" id="ARBA00024536"/>
    </source>
</evidence>
<dbReference type="EC" id="4.98.1.1" evidence="7"/>
<evidence type="ECO:0000256" key="7">
    <source>
        <dbReference type="RuleBase" id="RU000607"/>
    </source>
</evidence>
<accession>A0A0K1EBJ7</accession>
<comment type="catalytic activity">
    <reaction evidence="6">
        <text>Fe-coproporphyrin III + 2 H(+) = coproporphyrin III + Fe(2+)</text>
        <dbReference type="Rhea" id="RHEA:49572"/>
        <dbReference type="ChEBI" id="CHEBI:15378"/>
        <dbReference type="ChEBI" id="CHEBI:29033"/>
        <dbReference type="ChEBI" id="CHEBI:68438"/>
        <dbReference type="ChEBI" id="CHEBI:131725"/>
        <dbReference type="EC" id="4.99.1.9"/>
    </reaction>
    <physiologicalReaction direction="right-to-left" evidence="6">
        <dbReference type="Rhea" id="RHEA:49574"/>
    </physiologicalReaction>
</comment>